<evidence type="ECO:0000256" key="4">
    <source>
        <dbReference type="ARBA" id="ARBA00022475"/>
    </source>
</evidence>
<dbReference type="SUPFAM" id="SSF161098">
    <property type="entry name" value="MetI-like"/>
    <property type="match status" value="1"/>
</dbReference>
<dbReference type="GO" id="GO:0006865">
    <property type="term" value="P:amino acid transport"/>
    <property type="evidence" value="ECO:0007669"/>
    <property type="project" value="UniProtKB-KW"/>
</dbReference>
<dbReference type="Proteomes" id="UP000050425">
    <property type="component" value="Unassembled WGS sequence"/>
</dbReference>
<evidence type="ECO:0000256" key="3">
    <source>
        <dbReference type="ARBA" id="ARBA00022448"/>
    </source>
</evidence>
<feature type="transmembrane region" description="Helical" evidence="10">
    <location>
        <begin position="75"/>
        <end position="96"/>
    </location>
</feature>
<dbReference type="Gene3D" id="1.10.3720.10">
    <property type="entry name" value="MetI-like"/>
    <property type="match status" value="1"/>
</dbReference>
<dbReference type="PATRIC" id="fig|251702.3.peg.4480"/>
<dbReference type="Pfam" id="PF00528">
    <property type="entry name" value="BPD_transp_1"/>
    <property type="match status" value="1"/>
</dbReference>
<evidence type="ECO:0000259" key="11">
    <source>
        <dbReference type="PROSITE" id="PS50928"/>
    </source>
</evidence>
<dbReference type="InterPro" id="IPR051613">
    <property type="entry name" value="ABC_transp_permease_HisMQ"/>
</dbReference>
<feature type="domain" description="ABC transmembrane type-1" evidence="11">
    <location>
        <begin position="39"/>
        <end position="238"/>
    </location>
</feature>
<evidence type="ECO:0000256" key="10">
    <source>
        <dbReference type="RuleBase" id="RU363032"/>
    </source>
</evidence>
<reference evidence="12 13" key="1">
    <citation type="submission" date="2015-09" db="EMBL/GenBank/DDBJ databases">
        <title>Genome announcement of multiple Pseudomonas syringae strains.</title>
        <authorList>
            <person name="Thakur S."/>
            <person name="Wang P.W."/>
            <person name="Gong Y."/>
            <person name="Weir B.S."/>
            <person name="Guttman D.S."/>
        </authorList>
    </citation>
    <scope>NUCLEOTIDE SEQUENCE [LARGE SCALE GENOMIC DNA]</scope>
    <source>
        <strain evidence="12 13">ICMP4303</strain>
    </source>
</reference>
<keyword evidence="9 10" id="KW-0472">Membrane</keyword>
<feature type="transmembrane region" description="Helical" evidence="10">
    <location>
        <begin position="215"/>
        <end position="238"/>
    </location>
</feature>
<evidence type="ECO:0000313" key="13">
    <source>
        <dbReference type="Proteomes" id="UP000050425"/>
    </source>
</evidence>
<sequence>MGVFVAKRKALSMLDALMQTLGLSAFSLKGFGPLLLEGTWMTIKLAVLSLALSIVLGLVGASAKLSSSALLRVPAQIYTTLIRGIPDLVLMLLIFYSLQTWLTMLTDAMEWEYIEINPFGAGVITLGFIYGAYFTETFRGAILSVPRGQVEAATAYGLKRGQRFRYVVFPQMMRYALPGIGNNWQVLLKATALVSIIGLADLVKASQDAGKSTYQLFYFLVLAALIYLMITSASNFALRWAERHYAAGSREAQR</sequence>
<comment type="subcellular location">
    <subcellularLocation>
        <location evidence="1">Cell inner membrane</location>
        <topology evidence="1">Multi-pass membrane protein</topology>
    </subcellularLocation>
    <subcellularLocation>
        <location evidence="10">Cell membrane</location>
        <topology evidence="10">Multi-pass membrane protein</topology>
    </subcellularLocation>
</comment>
<keyword evidence="5" id="KW-0997">Cell inner membrane</keyword>
<keyword evidence="7" id="KW-0029">Amino-acid transport</keyword>
<organism evidence="12 13">
    <name type="scientific">Pseudomonas syringae pv. antirrhini</name>
    <dbReference type="NCBI Taxonomy" id="251702"/>
    <lineage>
        <taxon>Bacteria</taxon>
        <taxon>Pseudomonadati</taxon>
        <taxon>Pseudomonadota</taxon>
        <taxon>Gammaproteobacteria</taxon>
        <taxon>Pseudomonadales</taxon>
        <taxon>Pseudomonadaceae</taxon>
        <taxon>Pseudomonas</taxon>
    </lineage>
</organism>
<dbReference type="InterPro" id="IPR000515">
    <property type="entry name" value="MetI-like"/>
</dbReference>
<proteinExistence type="inferred from homology"/>
<evidence type="ECO:0000256" key="6">
    <source>
        <dbReference type="ARBA" id="ARBA00022692"/>
    </source>
</evidence>
<keyword evidence="6 10" id="KW-0812">Transmembrane</keyword>
<evidence type="ECO:0000256" key="2">
    <source>
        <dbReference type="ARBA" id="ARBA00010072"/>
    </source>
</evidence>
<dbReference type="EMBL" id="LJPT01000056">
    <property type="protein sequence ID" value="KPW50069.1"/>
    <property type="molecule type" value="Genomic_DNA"/>
</dbReference>
<dbReference type="InterPro" id="IPR035906">
    <property type="entry name" value="MetI-like_sf"/>
</dbReference>
<dbReference type="AlphaFoldDB" id="A0A0P9JLS6"/>
<evidence type="ECO:0000256" key="7">
    <source>
        <dbReference type="ARBA" id="ARBA00022970"/>
    </source>
</evidence>
<dbReference type="InterPro" id="IPR010065">
    <property type="entry name" value="AA_ABC_transptr_permease_3TM"/>
</dbReference>
<keyword evidence="8 10" id="KW-1133">Transmembrane helix</keyword>
<evidence type="ECO:0000256" key="8">
    <source>
        <dbReference type="ARBA" id="ARBA00022989"/>
    </source>
</evidence>
<evidence type="ECO:0000256" key="1">
    <source>
        <dbReference type="ARBA" id="ARBA00004429"/>
    </source>
</evidence>
<dbReference type="PANTHER" id="PTHR30133">
    <property type="entry name" value="CATIONIC AMINO ACID TRANSPORTER, MEMBRANE COMPONENT"/>
    <property type="match status" value="1"/>
</dbReference>
<dbReference type="GO" id="GO:0043190">
    <property type="term" value="C:ATP-binding cassette (ABC) transporter complex"/>
    <property type="evidence" value="ECO:0007669"/>
    <property type="project" value="InterPro"/>
</dbReference>
<feature type="transmembrane region" description="Helical" evidence="10">
    <location>
        <begin position="43"/>
        <end position="63"/>
    </location>
</feature>
<dbReference type="PROSITE" id="PS50928">
    <property type="entry name" value="ABC_TM1"/>
    <property type="match status" value="1"/>
</dbReference>
<dbReference type="CDD" id="cd06261">
    <property type="entry name" value="TM_PBP2"/>
    <property type="match status" value="1"/>
</dbReference>
<dbReference type="NCBIfam" id="TIGR01726">
    <property type="entry name" value="HEQRo_perm_3TM"/>
    <property type="match status" value="1"/>
</dbReference>
<accession>A0A0P9JLS6</accession>
<dbReference type="GO" id="GO:0022857">
    <property type="term" value="F:transmembrane transporter activity"/>
    <property type="evidence" value="ECO:0007669"/>
    <property type="project" value="InterPro"/>
</dbReference>
<keyword evidence="4" id="KW-1003">Cell membrane</keyword>
<evidence type="ECO:0000256" key="9">
    <source>
        <dbReference type="ARBA" id="ARBA00023136"/>
    </source>
</evidence>
<gene>
    <name evidence="12" type="ORF">ALO88_03403</name>
</gene>
<keyword evidence="3 10" id="KW-0813">Transport</keyword>
<feature type="transmembrane region" description="Helical" evidence="10">
    <location>
        <begin position="186"/>
        <end position="203"/>
    </location>
</feature>
<comment type="caution">
    <text evidence="12">The sequence shown here is derived from an EMBL/GenBank/DDBJ whole genome shotgun (WGS) entry which is preliminary data.</text>
</comment>
<protein>
    <submittedName>
        <fullName evidence="12">Amino acid ABC transporter permease</fullName>
    </submittedName>
</protein>
<dbReference type="PANTHER" id="PTHR30133:SF1">
    <property type="entry name" value="HISTIDINE TRANSPORT SYSTEM PERMEASE PROTEIN HISQ"/>
    <property type="match status" value="1"/>
</dbReference>
<feature type="transmembrane region" description="Helical" evidence="10">
    <location>
        <begin position="116"/>
        <end position="134"/>
    </location>
</feature>
<evidence type="ECO:0000256" key="5">
    <source>
        <dbReference type="ARBA" id="ARBA00022519"/>
    </source>
</evidence>
<name>A0A0P9JLS6_9PSED</name>
<evidence type="ECO:0000313" key="12">
    <source>
        <dbReference type="EMBL" id="KPW50069.1"/>
    </source>
</evidence>
<comment type="similarity">
    <text evidence="2">Belongs to the binding-protein-dependent transport system permease family. HisMQ subfamily.</text>
</comment>